<dbReference type="AlphaFoldDB" id="A0A9Q1EKN1"/>
<sequence length="103" mass="11768">MVRCLCLKGALEIHYRQLAESPLMNGEVRRIALAGGAGLKLQDEDPVPSLDQWQLVYHAMDIVRPKRQTRRSISLVLVQDLMHSRFLEESAQLVRADHMRSCT</sequence>
<evidence type="ECO:0000313" key="1">
    <source>
        <dbReference type="EMBL" id="KAJ8340557.1"/>
    </source>
</evidence>
<reference evidence="1" key="1">
    <citation type="journal article" date="2023" name="Science">
        <title>Genome structures resolve the early diversification of teleost fishes.</title>
        <authorList>
            <person name="Parey E."/>
            <person name="Louis A."/>
            <person name="Montfort J."/>
            <person name="Bouchez O."/>
            <person name="Roques C."/>
            <person name="Iampietro C."/>
            <person name="Lluch J."/>
            <person name="Castinel A."/>
            <person name="Donnadieu C."/>
            <person name="Desvignes T."/>
            <person name="Floi Bucao C."/>
            <person name="Jouanno E."/>
            <person name="Wen M."/>
            <person name="Mejri S."/>
            <person name="Dirks R."/>
            <person name="Jansen H."/>
            <person name="Henkel C."/>
            <person name="Chen W.J."/>
            <person name="Zahm M."/>
            <person name="Cabau C."/>
            <person name="Klopp C."/>
            <person name="Thompson A.W."/>
            <person name="Robinson-Rechavi M."/>
            <person name="Braasch I."/>
            <person name="Lecointre G."/>
            <person name="Bobe J."/>
            <person name="Postlethwait J.H."/>
            <person name="Berthelot C."/>
            <person name="Roest Crollius H."/>
            <person name="Guiguen Y."/>
        </authorList>
    </citation>
    <scope>NUCLEOTIDE SEQUENCE</scope>
    <source>
        <strain evidence="1">WJC10195</strain>
    </source>
</reference>
<organism evidence="1 2">
    <name type="scientific">Synaphobranchus kaupii</name>
    <name type="common">Kaup's arrowtooth eel</name>
    <dbReference type="NCBI Taxonomy" id="118154"/>
    <lineage>
        <taxon>Eukaryota</taxon>
        <taxon>Metazoa</taxon>
        <taxon>Chordata</taxon>
        <taxon>Craniata</taxon>
        <taxon>Vertebrata</taxon>
        <taxon>Euteleostomi</taxon>
        <taxon>Actinopterygii</taxon>
        <taxon>Neopterygii</taxon>
        <taxon>Teleostei</taxon>
        <taxon>Anguilliformes</taxon>
        <taxon>Synaphobranchidae</taxon>
        <taxon>Synaphobranchus</taxon>
    </lineage>
</organism>
<proteinExistence type="predicted"/>
<gene>
    <name evidence="1" type="ORF">SKAU_G00351900</name>
</gene>
<evidence type="ECO:0000313" key="2">
    <source>
        <dbReference type="Proteomes" id="UP001152622"/>
    </source>
</evidence>
<keyword evidence="2" id="KW-1185">Reference proteome</keyword>
<name>A0A9Q1EKN1_SYNKA</name>
<dbReference type="Proteomes" id="UP001152622">
    <property type="component" value="Chromosome 16"/>
</dbReference>
<protein>
    <submittedName>
        <fullName evidence="1">Uncharacterized protein</fullName>
    </submittedName>
</protein>
<comment type="caution">
    <text evidence="1">The sequence shown here is derived from an EMBL/GenBank/DDBJ whole genome shotgun (WGS) entry which is preliminary data.</text>
</comment>
<dbReference type="EMBL" id="JAINUF010000016">
    <property type="protein sequence ID" value="KAJ8340557.1"/>
    <property type="molecule type" value="Genomic_DNA"/>
</dbReference>
<accession>A0A9Q1EKN1</accession>